<dbReference type="EMBL" id="MKGL01000093">
    <property type="protein sequence ID" value="RNF07139.1"/>
    <property type="molecule type" value="Genomic_DNA"/>
</dbReference>
<comment type="caution">
    <text evidence="2">The sequence shown here is derived from an EMBL/GenBank/DDBJ whole genome shotgun (WGS) entry which is preliminary data.</text>
</comment>
<accession>A0A3R7NSV5</accession>
<dbReference type="AlphaFoldDB" id="A0A3R7NSV5"/>
<evidence type="ECO:0000313" key="2">
    <source>
        <dbReference type="EMBL" id="RNF07139.1"/>
    </source>
</evidence>
<dbReference type="Proteomes" id="UP000283634">
    <property type="component" value="Unassembled WGS sequence"/>
</dbReference>
<feature type="region of interest" description="Disordered" evidence="1">
    <location>
        <begin position="41"/>
        <end position="116"/>
    </location>
</feature>
<gene>
    <name evidence="2" type="ORF">TraAM80_03491</name>
</gene>
<dbReference type="RefSeq" id="XP_029239653.1">
    <property type="nucleotide sequence ID" value="XM_029380461.1"/>
</dbReference>
<name>A0A3R7NSV5_TRYRA</name>
<sequence length="116" mass="12963">MRSFFNTAVNAKDAHSLNMMRKSLENIRAQRAMEKMKETVLNNSGRAEDPLNVGDMGHYAAGDDGAAFDPAAAEENTPAAKRKREKAAYQEAPRRRHGVKAHPFGDEDLRGLWDQH</sequence>
<dbReference type="OrthoDB" id="10501248at2759"/>
<protein>
    <submittedName>
        <fullName evidence="2">Uncharacterized protein</fullName>
    </submittedName>
</protein>
<proteinExistence type="predicted"/>
<dbReference type="GeneID" id="40327424"/>
<keyword evidence="3" id="KW-1185">Reference proteome</keyword>
<organism evidence="2 3">
    <name type="scientific">Trypanosoma rangeli</name>
    <dbReference type="NCBI Taxonomy" id="5698"/>
    <lineage>
        <taxon>Eukaryota</taxon>
        <taxon>Discoba</taxon>
        <taxon>Euglenozoa</taxon>
        <taxon>Kinetoplastea</taxon>
        <taxon>Metakinetoplastina</taxon>
        <taxon>Trypanosomatida</taxon>
        <taxon>Trypanosomatidae</taxon>
        <taxon>Trypanosoma</taxon>
        <taxon>Herpetosoma</taxon>
    </lineage>
</organism>
<dbReference type="VEuPathDB" id="TriTrypDB:TRSC58_02137"/>
<reference evidence="2 3" key="1">
    <citation type="journal article" date="2018" name="BMC Genomics">
        <title>Genomic comparison of Trypanosoma conorhini and Trypanosoma rangeli to Trypanosoma cruzi strains of high and low virulence.</title>
        <authorList>
            <person name="Bradwell K.R."/>
            <person name="Koparde V.N."/>
            <person name="Matveyev A.V."/>
            <person name="Serrano M.G."/>
            <person name="Alves J.M."/>
            <person name="Parikh H."/>
            <person name="Huang B."/>
            <person name="Lee V."/>
            <person name="Espinosa-Alvarez O."/>
            <person name="Ortiz P.A."/>
            <person name="Costa-Martins A.G."/>
            <person name="Teixeira M.M."/>
            <person name="Buck G.A."/>
        </authorList>
    </citation>
    <scope>NUCLEOTIDE SEQUENCE [LARGE SCALE GENOMIC DNA]</scope>
    <source>
        <strain evidence="2 3">AM80</strain>
    </source>
</reference>
<feature type="compositionally biased region" description="Basic and acidic residues" evidence="1">
    <location>
        <begin position="103"/>
        <end position="116"/>
    </location>
</feature>
<feature type="compositionally biased region" description="Low complexity" evidence="1">
    <location>
        <begin position="54"/>
        <end position="73"/>
    </location>
</feature>
<evidence type="ECO:0000313" key="3">
    <source>
        <dbReference type="Proteomes" id="UP000283634"/>
    </source>
</evidence>
<evidence type="ECO:0000256" key="1">
    <source>
        <dbReference type="SAM" id="MobiDB-lite"/>
    </source>
</evidence>